<feature type="transmembrane region" description="Helical" evidence="1">
    <location>
        <begin position="131"/>
        <end position="151"/>
    </location>
</feature>
<proteinExistence type="predicted"/>
<keyword evidence="1" id="KW-0812">Transmembrane</keyword>
<evidence type="ECO:0000256" key="1">
    <source>
        <dbReference type="SAM" id="Phobius"/>
    </source>
</evidence>
<reference evidence="2 3" key="1">
    <citation type="submission" date="2015-07" db="EMBL/GenBank/DDBJ databases">
        <title>Draft Genome Sequence of Streptomyces antibioticus, IMRU 3720 reveals insights in the evolution of actinomycin biosynthetic gene clusters in Streptomyces.</title>
        <authorList>
            <person name="Crnovcic I."/>
            <person name="Ruckert C."/>
            <person name="Kalinowksi J."/>
            <person name="Keller U."/>
        </authorList>
    </citation>
    <scope>NUCLEOTIDE SEQUENCE [LARGE SCALE GENOMIC DNA]</scope>
    <source>
        <strain evidence="2 3">DSM 41481</strain>
    </source>
</reference>
<feature type="transmembrane region" description="Helical" evidence="1">
    <location>
        <begin position="157"/>
        <end position="182"/>
    </location>
</feature>
<accession>A0ABX3LQE9</accession>
<dbReference type="EMBL" id="LHQL01000005">
    <property type="protein sequence ID" value="OOQ54037.1"/>
    <property type="molecule type" value="Genomic_DNA"/>
</dbReference>
<evidence type="ECO:0000313" key="3">
    <source>
        <dbReference type="Proteomes" id="UP000190306"/>
    </source>
</evidence>
<keyword evidence="1" id="KW-0472">Membrane</keyword>
<evidence type="ECO:0000313" key="2">
    <source>
        <dbReference type="EMBL" id="OOQ54037.1"/>
    </source>
</evidence>
<name>A0ABX3LQE9_STRAT</name>
<protein>
    <submittedName>
        <fullName evidence="2">Uncharacterized protein</fullName>
    </submittedName>
</protein>
<feature type="transmembrane region" description="Helical" evidence="1">
    <location>
        <begin position="98"/>
        <end position="119"/>
    </location>
</feature>
<sequence length="213" mass="21649">MMLATCVVDLLPEAWHQTVDAGLSAWVPAITASAGYGAMALFTRHGCGCGGGQAVRAAGAYMPDSGPELKDAAGVFSVGMGAAAALATHRLVEGSALALAFSLPVLLTLAVGSASDGLALASMLRASRQRLLPWLTVACVSPTVGMFVTAVRPLPDVVIPVVLALVAGVILRIAVVGVRLALAQRSREPLSHRHMAAAVLTVLTMGALLLAAH</sequence>
<keyword evidence="1" id="KW-1133">Transmembrane helix</keyword>
<organism evidence="2 3">
    <name type="scientific">Streptomyces antibioticus</name>
    <dbReference type="NCBI Taxonomy" id="1890"/>
    <lineage>
        <taxon>Bacteria</taxon>
        <taxon>Bacillati</taxon>
        <taxon>Actinomycetota</taxon>
        <taxon>Actinomycetes</taxon>
        <taxon>Kitasatosporales</taxon>
        <taxon>Streptomycetaceae</taxon>
        <taxon>Streptomyces</taxon>
    </lineage>
</organism>
<comment type="caution">
    <text evidence="2">The sequence shown here is derived from an EMBL/GenBank/DDBJ whole genome shotgun (WGS) entry which is preliminary data.</text>
</comment>
<keyword evidence="3" id="KW-1185">Reference proteome</keyword>
<gene>
    <name evidence="2" type="ORF">AFM16_05400</name>
</gene>
<feature type="transmembrane region" description="Helical" evidence="1">
    <location>
        <begin position="194"/>
        <end position="212"/>
    </location>
</feature>
<dbReference type="Proteomes" id="UP000190306">
    <property type="component" value="Chromosome"/>
</dbReference>